<dbReference type="PANTHER" id="PTHR33447">
    <property type="entry name" value="GLUTATHIONE GAMMA-GLUTAMYLCYSTEINYLTRANSFERASE"/>
    <property type="match status" value="1"/>
</dbReference>
<evidence type="ECO:0000256" key="1">
    <source>
        <dbReference type="ARBA" id="ARBA00012468"/>
    </source>
</evidence>
<name>A0A8H7UGF7_MORIS</name>
<reference evidence="6" key="1">
    <citation type="submission" date="2020-12" db="EMBL/GenBank/DDBJ databases">
        <title>Metabolic potential, ecology and presence of endohyphal bacteria is reflected in genomic diversity of Mucoromycotina.</title>
        <authorList>
            <person name="Muszewska A."/>
            <person name="Okrasinska A."/>
            <person name="Steczkiewicz K."/>
            <person name="Drgas O."/>
            <person name="Orlowska M."/>
            <person name="Perlinska-Lenart U."/>
            <person name="Aleksandrzak-Piekarczyk T."/>
            <person name="Szatraj K."/>
            <person name="Zielenkiewicz U."/>
            <person name="Pilsyk S."/>
            <person name="Malc E."/>
            <person name="Mieczkowski P."/>
            <person name="Kruszewska J.S."/>
            <person name="Biernat P."/>
            <person name="Pawlowska J."/>
        </authorList>
    </citation>
    <scope>NUCLEOTIDE SEQUENCE</scope>
    <source>
        <strain evidence="6">WA0000067209</strain>
    </source>
</reference>
<dbReference type="InterPro" id="IPR038156">
    <property type="entry name" value="PCS_N_sf"/>
</dbReference>
<dbReference type="OrthoDB" id="448954at2759"/>
<dbReference type="PROSITE" id="PS51443">
    <property type="entry name" value="PCS"/>
    <property type="match status" value="1"/>
</dbReference>
<dbReference type="Proteomes" id="UP000654370">
    <property type="component" value="Unassembled WGS sequence"/>
</dbReference>
<keyword evidence="4" id="KW-0479">Metal-binding</keyword>
<evidence type="ECO:0000256" key="4">
    <source>
        <dbReference type="ARBA" id="ARBA00022723"/>
    </source>
</evidence>
<dbReference type="Gene3D" id="3.90.70.30">
    <property type="entry name" value="Phytochelatin synthase, N-terminal domain"/>
    <property type="match status" value="1"/>
</dbReference>
<proteinExistence type="predicted"/>
<evidence type="ECO:0000313" key="7">
    <source>
        <dbReference type="Proteomes" id="UP000654370"/>
    </source>
</evidence>
<protein>
    <recommendedName>
        <fullName evidence="1">glutathione gamma-glutamylcysteinyltransferase</fullName>
        <ecNumber evidence="1">2.3.2.15</ecNumber>
    </recommendedName>
</protein>
<dbReference type="InterPro" id="IPR040409">
    <property type="entry name" value="PCS-like"/>
</dbReference>
<dbReference type="GO" id="GO:0016756">
    <property type="term" value="F:glutathione gamma-glutamylcysteinyltransferase activity"/>
    <property type="evidence" value="ECO:0007669"/>
    <property type="project" value="UniProtKB-EC"/>
</dbReference>
<dbReference type="InterPro" id="IPR038765">
    <property type="entry name" value="Papain-like_cys_pep_sf"/>
</dbReference>
<comment type="caution">
    <text evidence="6">The sequence shown here is derived from an EMBL/GenBank/DDBJ whole genome shotgun (WGS) entry which is preliminary data.</text>
</comment>
<evidence type="ECO:0000259" key="5">
    <source>
        <dbReference type="PROSITE" id="PS51443"/>
    </source>
</evidence>
<keyword evidence="3" id="KW-0808">Transferase</keyword>
<accession>A0A8H7UGF7</accession>
<feature type="domain" description="Peptidase C83" evidence="5">
    <location>
        <begin position="69"/>
        <end position="287"/>
    </location>
</feature>
<dbReference type="SUPFAM" id="SSF54001">
    <property type="entry name" value="Cysteine proteinases"/>
    <property type="match status" value="1"/>
</dbReference>
<dbReference type="Pfam" id="PF05023">
    <property type="entry name" value="Phytochelatin"/>
    <property type="match status" value="1"/>
</dbReference>
<dbReference type="EMBL" id="JAEPQZ010000007">
    <property type="protein sequence ID" value="KAG2178973.1"/>
    <property type="molecule type" value="Genomic_DNA"/>
</dbReference>
<organism evidence="6 7">
    <name type="scientific">Mortierella isabellina</name>
    <name type="common">Filamentous fungus</name>
    <name type="synonym">Umbelopsis isabellina</name>
    <dbReference type="NCBI Taxonomy" id="91625"/>
    <lineage>
        <taxon>Eukaryota</taxon>
        <taxon>Fungi</taxon>
        <taxon>Fungi incertae sedis</taxon>
        <taxon>Mucoromycota</taxon>
        <taxon>Mucoromycotina</taxon>
        <taxon>Umbelopsidomycetes</taxon>
        <taxon>Umbelopsidales</taxon>
        <taxon>Umbelopsidaceae</taxon>
        <taxon>Umbelopsis</taxon>
    </lineage>
</organism>
<sequence>MLRSLTQSYPRRSLSNVVRLGISQRSAQSRLCIIAIHKKYSTSTTVKQPAAEANESPFKAYMPRTENPELQNTFYQRKLPEELVKVSSPEGKLLFREAMDAGQTEGFFPLTGAFASQSSPSYCGPSSLALVLNALNVDPKKIWKGAWRWYSDDMLHCCSPKEQMQKNGITFDQFACLAKCHCNVVVKRATNITFDEFLKDLEKTTASSDQHMVISFSRKTLGQTGDGHFSPIGAFHPKTNKALVLDTARFKYPSYWCSAKVLYDSLMPIDKETGRSRGYFLLSYDDLNPPISLCHTKSQQAIQPVPSTPNVTEDAQEVSKDTTIESNLPASACKSTTKFSANTSLNWSALAKVFCQKIPEDMWLEKPQTLQQVVHLVLRNVPREFRYILGQRVTSPSTATANSYIDALFQDTVTSPLYPVVYESLYPSQSSKIPDTHAVFATLFLLGSPRMLYTSLPRDLQKAFDRYRSNLESMPLVRREVDRISVEISELTKSFCTCGKPI</sequence>
<evidence type="ECO:0000313" key="6">
    <source>
        <dbReference type="EMBL" id="KAG2178973.1"/>
    </source>
</evidence>
<keyword evidence="7" id="KW-1185">Reference proteome</keyword>
<dbReference type="AlphaFoldDB" id="A0A8H7UGF7"/>
<evidence type="ECO:0000256" key="3">
    <source>
        <dbReference type="ARBA" id="ARBA00022679"/>
    </source>
</evidence>
<dbReference type="InterPro" id="IPR007719">
    <property type="entry name" value="PCS_N"/>
</dbReference>
<gene>
    <name evidence="6" type="ORF">INT43_001822</name>
</gene>
<dbReference type="EC" id="2.3.2.15" evidence="1"/>
<keyword evidence="2" id="KW-0104">Cadmium</keyword>
<evidence type="ECO:0000256" key="2">
    <source>
        <dbReference type="ARBA" id="ARBA00022539"/>
    </source>
</evidence>
<dbReference type="GO" id="GO:0046938">
    <property type="term" value="P:phytochelatin biosynthetic process"/>
    <property type="evidence" value="ECO:0007669"/>
    <property type="project" value="InterPro"/>
</dbReference>
<dbReference type="GO" id="GO:0010038">
    <property type="term" value="P:response to metal ion"/>
    <property type="evidence" value="ECO:0007669"/>
    <property type="project" value="InterPro"/>
</dbReference>
<dbReference type="FunFam" id="3.90.70.30:FF:000001">
    <property type="entry name" value="Glutathione gamma-glutamylcysteinyltransferase 1"/>
    <property type="match status" value="1"/>
</dbReference>
<dbReference type="GO" id="GO:0046872">
    <property type="term" value="F:metal ion binding"/>
    <property type="evidence" value="ECO:0007669"/>
    <property type="project" value="UniProtKB-KW"/>
</dbReference>